<dbReference type="EMBL" id="JASHIF010000029">
    <property type="protein sequence ID" value="MDI9862414.1"/>
    <property type="molecule type" value="Genomic_DNA"/>
</dbReference>
<name>A0ABT6YFN3_9BACT</name>
<keyword evidence="2" id="KW-1185">Reference proteome</keyword>
<accession>A0ABT6YFN3</accession>
<comment type="caution">
    <text evidence="1">The sequence shown here is derived from an EMBL/GenBank/DDBJ whole genome shotgun (WGS) entry which is preliminary data.</text>
</comment>
<dbReference type="RefSeq" id="WP_283346674.1">
    <property type="nucleotide sequence ID" value="NZ_JASHIF010000029.1"/>
</dbReference>
<evidence type="ECO:0000313" key="2">
    <source>
        <dbReference type="Proteomes" id="UP001236507"/>
    </source>
</evidence>
<dbReference type="Proteomes" id="UP001236507">
    <property type="component" value="Unassembled WGS sequence"/>
</dbReference>
<organism evidence="1 2">
    <name type="scientific">Flectobacillus roseus</name>
    <dbReference type="NCBI Taxonomy" id="502259"/>
    <lineage>
        <taxon>Bacteria</taxon>
        <taxon>Pseudomonadati</taxon>
        <taxon>Bacteroidota</taxon>
        <taxon>Cytophagia</taxon>
        <taxon>Cytophagales</taxon>
        <taxon>Flectobacillaceae</taxon>
        <taxon>Flectobacillus</taxon>
    </lineage>
</organism>
<protein>
    <recommendedName>
        <fullName evidence="3">Transporter</fullName>
    </recommendedName>
</protein>
<proteinExistence type="predicted"/>
<gene>
    <name evidence="1" type="ORF">QM524_24535</name>
</gene>
<evidence type="ECO:0008006" key="3">
    <source>
        <dbReference type="Google" id="ProtNLM"/>
    </source>
</evidence>
<evidence type="ECO:0000313" key="1">
    <source>
        <dbReference type="EMBL" id="MDI9862414.1"/>
    </source>
</evidence>
<sequence length="304" mass="34481">MRIKIFLLIFCCIFFYESRACDICGCSNGNAFFGILPQSHRGFLGLRYRYSNFDSHLNSQLLKTKESFHTTELWGRFYPLKKVQILAFVPYNFNAQTQILPNITNTIQGLGDITVLGHYNVLNTFWDSTAHTVNHNLMLGVGIKAPTGRFKYDLNSSEEVANPNFQLGTGSTDFLLNAIYTVRYDQWGLNTDFTYKINTENSNQYRYGNKLTSALTAFYAKDFGQGNTLMPNAGVYWEYAQNDHDKGIVNKDTGGYMASANIGCEAFFKKFSLGVTHQMPFAQELSRGELKANARTTAHITFMF</sequence>
<reference evidence="1 2" key="1">
    <citation type="submission" date="2023-05" db="EMBL/GenBank/DDBJ databases">
        <title>Novel species of genus Flectobacillus isolated from stream in China.</title>
        <authorList>
            <person name="Lu H."/>
        </authorList>
    </citation>
    <scope>NUCLEOTIDE SEQUENCE [LARGE SCALE GENOMIC DNA]</scope>
    <source>
        <strain evidence="1 2">KCTC 42575</strain>
    </source>
</reference>